<sequence>MLSAVPAVQAATALAFQGFTITYIDGPAPENWSISVAALTPLTTSISLDTLNQDVQHFPADDLTGVGATNGGGHQSTLRIDVNPGYRVTGIGLHALGYGELGAGQAPDAEPGSASNFASLGFLLTAPGTLLPRSWAATDFNGFQPVALGAGPLSLDGTFQVELGATVFAQAWGSVGPDSSSASHALASIGNALLNVEVAAVPEPATYGMMLGGLGLLAAAARRRRT</sequence>
<protein>
    <submittedName>
        <fullName evidence="2">PEP-CTERM sorting domain-containing protein</fullName>
    </submittedName>
</protein>
<accession>A0A4V0Z4I2</accession>
<dbReference type="InterPro" id="IPR013424">
    <property type="entry name" value="Ice-binding_C"/>
</dbReference>
<evidence type="ECO:0000313" key="3">
    <source>
        <dbReference type="Proteomes" id="UP000290637"/>
    </source>
</evidence>
<name>A0A4V0Z4I2_9BURK</name>
<dbReference type="EMBL" id="CP035913">
    <property type="protein sequence ID" value="QBE67033.1"/>
    <property type="molecule type" value="Genomic_DNA"/>
</dbReference>
<dbReference type="KEGG" id="plue:EWM63_02535"/>
<dbReference type="Proteomes" id="UP000290637">
    <property type="component" value="Chromosome"/>
</dbReference>
<keyword evidence="3" id="KW-1185">Reference proteome</keyword>
<proteinExistence type="predicted"/>
<dbReference type="OrthoDB" id="8754461at2"/>
<dbReference type="AlphaFoldDB" id="A0A4V0Z4I2"/>
<organism evidence="2 3">
    <name type="scientific">Pseudoduganella lutea</name>
    <dbReference type="NCBI Taxonomy" id="321985"/>
    <lineage>
        <taxon>Bacteria</taxon>
        <taxon>Pseudomonadati</taxon>
        <taxon>Pseudomonadota</taxon>
        <taxon>Betaproteobacteria</taxon>
        <taxon>Burkholderiales</taxon>
        <taxon>Oxalobacteraceae</taxon>
        <taxon>Telluria group</taxon>
        <taxon>Pseudoduganella</taxon>
    </lineage>
</organism>
<dbReference type="NCBIfam" id="TIGR02595">
    <property type="entry name" value="PEP_CTERM"/>
    <property type="match status" value="1"/>
</dbReference>
<evidence type="ECO:0000313" key="2">
    <source>
        <dbReference type="EMBL" id="QBE67033.1"/>
    </source>
</evidence>
<feature type="domain" description="Ice-binding protein C-terminal" evidence="1">
    <location>
        <begin position="200"/>
        <end position="224"/>
    </location>
</feature>
<gene>
    <name evidence="2" type="ORF">EWM63_02535</name>
</gene>
<dbReference type="Pfam" id="PF07589">
    <property type="entry name" value="PEP-CTERM"/>
    <property type="match status" value="1"/>
</dbReference>
<evidence type="ECO:0000259" key="1">
    <source>
        <dbReference type="Pfam" id="PF07589"/>
    </source>
</evidence>
<reference evidence="2 3" key="1">
    <citation type="submission" date="2019-02" db="EMBL/GenBank/DDBJ databases">
        <title>Draft Genome Sequences of Six Type Strains of the Genus Massilia.</title>
        <authorList>
            <person name="Miess H."/>
            <person name="Frediansyhah A."/>
            <person name="Gross H."/>
        </authorList>
    </citation>
    <scope>NUCLEOTIDE SEQUENCE [LARGE SCALE GENOMIC DNA]</scope>
    <source>
        <strain evidence="2 3">DSM 17473</strain>
    </source>
</reference>